<dbReference type="InterPro" id="IPR058240">
    <property type="entry name" value="rSAM_sf"/>
</dbReference>
<keyword evidence="5" id="KW-0408">Iron</keyword>
<dbReference type="InterPro" id="IPR013785">
    <property type="entry name" value="Aldolase_TIM"/>
</dbReference>
<dbReference type="InterPro" id="IPR034428">
    <property type="entry name" value="ThiH/NoCL/HydG-like"/>
</dbReference>
<dbReference type="SUPFAM" id="SSF102114">
    <property type="entry name" value="Radical SAM enzymes"/>
    <property type="match status" value="1"/>
</dbReference>
<dbReference type="Proteomes" id="UP000077245">
    <property type="component" value="Unassembled WGS sequence"/>
</dbReference>
<dbReference type="Gene3D" id="3.20.20.70">
    <property type="entry name" value="Aldolase class I"/>
    <property type="match status" value="1"/>
</dbReference>
<dbReference type="PROSITE" id="PS51918">
    <property type="entry name" value="RADICAL_SAM"/>
    <property type="match status" value="1"/>
</dbReference>
<dbReference type="CDD" id="cd01335">
    <property type="entry name" value="Radical_SAM"/>
    <property type="match status" value="1"/>
</dbReference>
<comment type="cofactor">
    <cofactor evidence="1">
        <name>[4Fe-4S] cluster</name>
        <dbReference type="ChEBI" id="CHEBI:49883"/>
    </cofactor>
</comment>
<dbReference type="AlphaFoldDB" id="A0A166BZB0"/>
<dbReference type="InterPro" id="IPR010722">
    <property type="entry name" value="BATS_dom"/>
</dbReference>
<evidence type="ECO:0000313" key="9">
    <source>
        <dbReference type="Proteomes" id="UP000077245"/>
    </source>
</evidence>
<keyword evidence="4" id="KW-0479">Metal-binding</keyword>
<dbReference type="STRING" id="49547.MBCUR_19650"/>
<sequence length="387" mass="44675">MFIIYCVKMSKDKYLKDMEVIDSDLMEKVLYHMDKFNPENFNENDVKIAIKKENLSIKDFQALLSPAASNFIEEMAQRAKVETSKHFGNSISLFTPLYISNYCENQCIYCGFNCKNKIKRGKLSLKEIEEELKIISKTGLEDILLLTGESMFKSDLKYISEAIKLASKYFRLVGLEIYSLNTKDYKYLHESGADYVCIYQETYDKKQYAKYHLSGPKSIYEHRFNSQERAILGGMRKVGFGSLLGLSDFRKDAFATVIHGYYLQRKYSKAEISFSFLRLRPFINNIPELNKTITEKELLQVILATRIFMAFADITVSTRERSKFRNGVVGIGATKISAGVNVGVGGHETKEKGDKQFEILDKRSVKEIEWFLEKNGFQSVYIDHIYL</sequence>
<dbReference type="PANTHER" id="PTHR43583">
    <property type="entry name" value="2-IMINOACETATE SYNTHASE"/>
    <property type="match status" value="1"/>
</dbReference>
<organism evidence="8 9">
    <name type="scientific">Methanobrevibacter curvatus</name>
    <dbReference type="NCBI Taxonomy" id="49547"/>
    <lineage>
        <taxon>Archaea</taxon>
        <taxon>Methanobacteriati</taxon>
        <taxon>Methanobacteriota</taxon>
        <taxon>Methanomada group</taxon>
        <taxon>Methanobacteria</taxon>
        <taxon>Methanobacteriales</taxon>
        <taxon>Methanobacteriaceae</taxon>
        <taxon>Methanobrevibacter</taxon>
    </lineage>
</organism>
<dbReference type="Pfam" id="PF06968">
    <property type="entry name" value="BATS"/>
    <property type="match status" value="1"/>
</dbReference>
<dbReference type="NCBIfam" id="TIGR02351">
    <property type="entry name" value="thiH"/>
    <property type="match status" value="1"/>
</dbReference>
<proteinExistence type="predicted"/>
<dbReference type="GO" id="GO:0036355">
    <property type="term" value="F:2-iminoacetate synthase activity"/>
    <property type="evidence" value="ECO:0007669"/>
    <property type="project" value="UniProtKB-EC"/>
</dbReference>
<evidence type="ECO:0000256" key="4">
    <source>
        <dbReference type="ARBA" id="ARBA00022723"/>
    </source>
</evidence>
<feature type="domain" description="Radical SAM core" evidence="7">
    <location>
        <begin position="89"/>
        <end position="308"/>
    </location>
</feature>
<comment type="caution">
    <text evidence="8">The sequence shown here is derived from an EMBL/GenBank/DDBJ whole genome shotgun (WGS) entry which is preliminary data.</text>
</comment>
<dbReference type="InterPro" id="IPR012726">
    <property type="entry name" value="ThiH"/>
</dbReference>
<evidence type="ECO:0000256" key="1">
    <source>
        <dbReference type="ARBA" id="ARBA00001966"/>
    </source>
</evidence>
<evidence type="ECO:0000313" key="8">
    <source>
        <dbReference type="EMBL" id="KZX10007.1"/>
    </source>
</evidence>
<keyword evidence="2" id="KW-0004">4Fe-4S</keyword>
<dbReference type="SMART" id="SM00876">
    <property type="entry name" value="BATS"/>
    <property type="match status" value="1"/>
</dbReference>
<dbReference type="PANTHER" id="PTHR43583:SF1">
    <property type="entry name" value="2-IMINOACETATE SYNTHASE"/>
    <property type="match status" value="1"/>
</dbReference>
<keyword evidence="8" id="KW-0456">Lyase</keyword>
<evidence type="ECO:0000256" key="6">
    <source>
        <dbReference type="ARBA" id="ARBA00023014"/>
    </source>
</evidence>
<dbReference type="EMBL" id="LWMV01000230">
    <property type="protein sequence ID" value="KZX10007.1"/>
    <property type="molecule type" value="Genomic_DNA"/>
</dbReference>
<dbReference type="PATRIC" id="fig|49547.3.peg.2077"/>
<gene>
    <name evidence="8" type="primary">thiH</name>
    <name evidence="8" type="ORF">MBCUR_19650</name>
</gene>
<evidence type="ECO:0000256" key="3">
    <source>
        <dbReference type="ARBA" id="ARBA00022691"/>
    </source>
</evidence>
<protein>
    <submittedName>
        <fullName evidence="8">2-iminoacetate synthase</fullName>
        <ecNumber evidence="8">4.1.99.19</ecNumber>
    </submittedName>
</protein>
<dbReference type="Pfam" id="PF04055">
    <property type="entry name" value="Radical_SAM"/>
    <property type="match status" value="1"/>
</dbReference>
<dbReference type="SFLD" id="SFLDG01081">
    <property type="entry name" value="cleavage_of_the_Ca-Cb_bond_in"/>
    <property type="match status" value="1"/>
</dbReference>
<dbReference type="EC" id="4.1.99.19" evidence="8"/>
<keyword evidence="9" id="KW-1185">Reference proteome</keyword>
<evidence type="ECO:0000259" key="7">
    <source>
        <dbReference type="PROSITE" id="PS51918"/>
    </source>
</evidence>
<dbReference type="SFLD" id="SFLDF00301">
    <property type="entry name" value="2-iminoacetate_synthase_(ThiH)"/>
    <property type="match status" value="1"/>
</dbReference>
<name>A0A166BZB0_9EURY</name>
<dbReference type="InterPro" id="IPR007197">
    <property type="entry name" value="rSAM"/>
</dbReference>
<keyword evidence="6" id="KW-0411">Iron-sulfur</keyword>
<dbReference type="GO" id="GO:0051539">
    <property type="term" value="F:4 iron, 4 sulfur cluster binding"/>
    <property type="evidence" value="ECO:0007669"/>
    <property type="project" value="UniProtKB-KW"/>
</dbReference>
<dbReference type="SFLD" id="SFLDS00029">
    <property type="entry name" value="Radical_SAM"/>
    <property type="match status" value="1"/>
</dbReference>
<dbReference type="SFLD" id="SFLDG01060">
    <property type="entry name" value="BATS_domain_containing"/>
    <property type="match status" value="1"/>
</dbReference>
<evidence type="ECO:0000256" key="5">
    <source>
        <dbReference type="ARBA" id="ARBA00023004"/>
    </source>
</evidence>
<evidence type="ECO:0000256" key="2">
    <source>
        <dbReference type="ARBA" id="ARBA00022485"/>
    </source>
</evidence>
<accession>A0A166BZB0</accession>
<dbReference type="GO" id="GO:0005506">
    <property type="term" value="F:iron ion binding"/>
    <property type="evidence" value="ECO:0007669"/>
    <property type="project" value="InterPro"/>
</dbReference>
<reference evidence="8 9" key="1">
    <citation type="submission" date="2016-04" db="EMBL/GenBank/DDBJ databases">
        <title>Genome sequence of Methanobrevibacter curvatus DSM 11111.</title>
        <authorList>
            <person name="Poehlein A."/>
            <person name="Seedorf H."/>
            <person name="Daniel R."/>
        </authorList>
    </citation>
    <scope>NUCLEOTIDE SEQUENCE [LARGE SCALE GENOMIC DNA]</scope>
    <source>
        <strain evidence="8 9">DSM 11111</strain>
    </source>
</reference>
<keyword evidence="3" id="KW-0949">S-adenosyl-L-methionine</keyword>